<comment type="similarity">
    <text evidence="1 2">Belongs to the BolA/IbaG family.</text>
</comment>
<dbReference type="SUPFAM" id="SSF82657">
    <property type="entry name" value="BolA-like"/>
    <property type="match status" value="1"/>
</dbReference>
<organism evidence="4 5">
    <name type="scientific">Legionella hackeliae</name>
    <dbReference type="NCBI Taxonomy" id="449"/>
    <lineage>
        <taxon>Bacteria</taxon>
        <taxon>Pseudomonadati</taxon>
        <taxon>Pseudomonadota</taxon>
        <taxon>Gammaproteobacteria</taxon>
        <taxon>Legionellales</taxon>
        <taxon>Legionellaceae</taxon>
        <taxon>Legionella</taxon>
    </lineage>
</organism>
<evidence type="ECO:0000256" key="1">
    <source>
        <dbReference type="ARBA" id="ARBA00005578"/>
    </source>
</evidence>
<dbReference type="RefSeq" id="WP_045105452.1">
    <property type="nucleotide sequence ID" value="NZ_LN681225.1"/>
</dbReference>
<keyword evidence="5" id="KW-1185">Reference proteome</keyword>
<reference evidence="5" key="1">
    <citation type="submission" date="2014-09" db="EMBL/GenBank/DDBJ databases">
        <authorList>
            <person name="Gomez-Valero L."/>
        </authorList>
    </citation>
    <scope>NUCLEOTIDE SEQUENCE [LARGE SCALE GENOMIC DNA]</scope>
    <source>
        <strain evidence="5">ATCC35250</strain>
    </source>
</reference>
<name>A0A0A8UR73_LEGHA</name>
<dbReference type="PIRSF" id="PIRSF003113">
    <property type="entry name" value="BolA"/>
    <property type="match status" value="1"/>
</dbReference>
<dbReference type="Gene3D" id="3.30.300.90">
    <property type="entry name" value="BolA-like"/>
    <property type="match status" value="1"/>
</dbReference>
<dbReference type="PATRIC" id="fig|449.7.peg.3025"/>
<dbReference type="AlphaFoldDB" id="A0A0A8UR73"/>
<gene>
    <name evidence="4" type="primary">bolA</name>
    <name evidence="4" type="ORF">LHA_0940</name>
</gene>
<feature type="region of interest" description="Disordered" evidence="3">
    <location>
        <begin position="86"/>
        <end position="105"/>
    </location>
</feature>
<sequence>MSREKRIIQLITDNFTSTYLQVDNESHKHHVPEGSETHFKILMVSEAFKGKSMINRHREINALLADELKTGLHALSLHLYTNDEWDKRNQTTQASPACRDGYRHG</sequence>
<dbReference type="HOGENOM" id="CLU_109462_3_1_6"/>
<dbReference type="Pfam" id="PF01722">
    <property type="entry name" value="BolA"/>
    <property type="match status" value="1"/>
</dbReference>
<dbReference type="PANTHER" id="PTHR46229">
    <property type="entry name" value="BOLA TRANSCRIPTION REGULATOR"/>
    <property type="match status" value="1"/>
</dbReference>
<dbReference type="InterPro" id="IPR002634">
    <property type="entry name" value="BolA"/>
</dbReference>
<dbReference type="OrthoDB" id="9801469at2"/>
<dbReference type="Proteomes" id="UP000032803">
    <property type="component" value="Chromosome I"/>
</dbReference>
<evidence type="ECO:0000313" key="4">
    <source>
        <dbReference type="EMBL" id="CEK10011.1"/>
    </source>
</evidence>
<evidence type="ECO:0000256" key="2">
    <source>
        <dbReference type="RuleBase" id="RU003860"/>
    </source>
</evidence>
<dbReference type="EMBL" id="LN681225">
    <property type="protein sequence ID" value="CEK10011.1"/>
    <property type="molecule type" value="Genomic_DNA"/>
</dbReference>
<dbReference type="STRING" id="449.LHA_0940"/>
<evidence type="ECO:0000256" key="3">
    <source>
        <dbReference type="SAM" id="MobiDB-lite"/>
    </source>
</evidence>
<dbReference type="PANTHER" id="PTHR46229:SF2">
    <property type="entry name" value="BOLA-LIKE PROTEIN 1"/>
    <property type="match status" value="1"/>
</dbReference>
<evidence type="ECO:0000313" key="5">
    <source>
        <dbReference type="Proteomes" id="UP000032803"/>
    </source>
</evidence>
<accession>A0A0A8UR73</accession>
<dbReference type="KEGG" id="lha:LHA_0940"/>
<protein>
    <submittedName>
        <fullName evidence="4">Protein BolA</fullName>
    </submittedName>
</protein>
<proteinExistence type="inferred from homology"/>
<dbReference type="InterPro" id="IPR036065">
    <property type="entry name" value="BolA-like_sf"/>
</dbReference>
<dbReference type="InterPro" id="IPR050961">
    <property type="entry name" value="BolA/IbaG_stress_morph_reg"/>
</dbReference>